<dbReference type="STRING" id="1206085.SAMN05443575_3147"/>
<dbReference type="InterPro" id="IPR032030">
    <property type="entry name" value="YscD_cytoplasmic_dom"/>
</dbReference>
<gene>
    <name evidence="8" type="ORF">SAMN05443575_3147</name>
</gene>
<name>A0A1M5PQC0_9ACTN</name>
<evidence type="ECO:0000313" key="8">
    <source>
        <dbReference type="EMBL" id="SHH03483.1"/>
    </source>
</evidence>
<dbReference type="InterPro" id="IPR027417">
    <property type="entry name" value="P-loop_NTPase"/>
</dbReference>
<dbReference type="RefSeq" id="WP_073391358.1">
    <property type="nucleotide sequence ID" value="NZ_FQVU01000004.1"/>
</dbReference>
<dbReference type="Pfam" id="PF16697">
    <property type="entry name" value="Yop-YscD_cpl"/>
    <property type="match status" value="1"/>
</dbReference>
<dbReference type="InterPro" id="IPR000253">
    <property type="entry name" value="FHA_dom"/>
</dbReference>
<dbReference type="GO" id="GO:0005524">
    <property type="term" value="F:ATP binding"/>
    <property type="evidence" value="ECO:0007669"/>
    <property type="project" value="UniProtKB-UniRule"/>
</dbReference>
<protein>
    <submittedName>
        <fullName evidence="8">DNA segregation ATPase FtsK/SpoIIIE, S-DNA-T family</fullName>
    </submittedName>
</protein>
<proteinExistence type="predicted"/>
<dbReference type="InterPro" id="IPR002543">
    <property type="entry name" value="FtsK_dom"/>
</dbReference>
<evidence type="ECO:0000259" key="7">
    <source>
        <dbReference type="PROSITE" id="PS50901"/>
    </source>
</evidence>
<feature type="region of interest" description="Disordered" evidence="5">
    <location>
        <begin position="209"/>
        <end position="231"/>
    </location>
</feature>
<organism evidence="8 9">
    <name type="scientific">Jatrophihabitans endophyticus</name>
    <dbReference type="NCBI Taxonomy" id="1206085"/>
    <lineage>
        <taxon>Bacteria</taxon>
        <taxon>Bacillati</taxon>
        <taxon>Actinomycetota</taxon>
        <taxon>Actinomycetes</taxon>
        <taxon>Jatrophihabitantales</taxon>
        <taxon>Jatrophihabitantaceae</taxon>
        <taxon>Jatrophihabitans</taxon>
    </lineage>
</organism>
<evidence type="ECO:0000256" key="5">
    <source>
        <dbReference type="SAM" id="MobiDB-lite"/>
    </source>
</evidence>
<dbReference type="GO" id="GO:0003677">
    <property type="term" value="F:DNA binding"/>
    <property type="evidence" value="ECO:0007669"/>
    <property type="project" value="InterPro"/>
</dbReference>
<dbReference type="SUPFAM" id="SSF49879">
    <property type="entry name" value="SMAD/FHA domain"/>
    <property type="match status" value="1"/>
</dbReference>
<dbReference type="InterPro" id="IPR050206">
    <property type="entry name" value="FtsK/SpoIIIE/SftA"/>
</dbReference>
<dbReference type="PROSITE" id="PS50901">
    <property type="entry name" value="FTSK"/>
    <property type="match status" value="2"/>
</dbReference>
<dbReference type="PROSITE" id="PS50006">
    <property type="entry name" value="FHA_DOMAIN"/>
    <property type="match status" value="1"/>
</dbReference>
<evidence type="ECO:0000256" key="1">
    <source>
        <dbReference type="ARBA" id="ARBA00022553"/>
    </source>
</evidence>
<reference evidence="8 9" key="1">
    <citation type="submission" date="2016-11" db="EMBL/GenBank/DDBJ databases">
        <authorList>
            <person name="Jaros S."/>
            <person name="Januszkiewicz K."/>
            <person name="Wedrychowicz H."/>
        </authorList>
    </citation>
    <scope>NUCLEOTIDE SEQUENCE [LARGE SCALE GENOMIC DNA]</scope>
    <source>
        <strain evidence="8 9">DSM 45627</strain>
    </source>
</reference>
<dbReference type="EMBL" id="FQVU01000004">
    <property type="protein sequence ID" value="SHH03483.1"/>
    <property type="molecule type" value="Genomic_DNA"/>
</dbReference>
<dbReference type="InterPro" id="IPR008984">
    <property type="entry name" value="SMAD_FHA_dom_sf"/>
</dbReference>
<accession>A0A1M5PQC0</accession>
<dbReference type="Gene3D" id="3.40.50.300">
    <property type="entry name" value="P-loop containing nucleotide triphosphate hydrolases"/>
    <property type="match status" value="3"/>
</dbReference>
<evidence type="ECO:0000256" key="3">
    <source>
        <dbReference type="ARBA" id="ARBA00022840"/>
    </source>
</evidence>
<dbReference type="SMART" id="SM00240">
    <property type="entry name" value="FHA"/>
    <property type="match status" value="1"/>
</dbReference>
<feature type="binding site" evidence="4">
    <location>
        <begin position="1002"/>
        <end position="1009"/>
    </location>
    <ligand>
        <name>ATP</name>
        <dbReference type="ChEBI" id="CHEBI:30616"/>
    </ligand>
</feature>
<dbReference type="SUPFAM" id="SSF52540">
    <property type="entry name" value="P-loop containing nucleoside triphosphate hydrolases"/>
    <property type="match status" value="2"/>
</dbReference>
<keyword evidence="2 4" id="KW-0547">Nucleotide-binding</keyword>
<keyword evidence="3 4" id="KW-0067">ATP-binding</keyword>
<evidence type="ECO:0000256" key="2">
    <source>
        <dbReference type="ARBA" id="ARBA00022741"/>
    </source>
</evidence>
<feature type="domain" description="FtsK" evidence="7">
    <location>
        <begin position="985"/>
        <end position="1174"/>
    </location>
</feature>
<dbReference type="CDD" id="cd01127">
    <property type="entry name" value="TrwB_TraG_TraD_VirD4"/>
    <property type="match status" value="1"/>
</dbReference>
<keyword evidence="1" id="KW-0597">Phosphoprotein</keyword>
<feature type="binding site" evidence="4">
    <location>
        <begin position="672"/>
        <end position="679"/>
    </location>
    <ligand>
        <name>ATP</name>
        <dbReference type="ChEBI" id="CHEBI:30616"/>
    </ligand>
</feature>
<dbReference type="PANTHER" id="PTHR22683:SF1">
    <property type="entry name" value="TYPE VII SECRETION SYSTEM PROTEIN ESSC"/>
    <property type="match status" value="1"/>
</dbReference>
<keyword evidence="9" id="KW-1185">Reference proteome</keyword>
<dbReference type="Proteomes" id="UP000186132">
    <property type="component" value="Unassembled WGS sequence"/>
</dbReference>
<evidence type="ECO:0000313" key="9">
    <source>
        <dbReference type="Proteomes" id="UP000186132"/>
    </source>
</evidence>
<feature type="domain" description="FHA" evidence="6">
    <location>
        <begin position="124"/>
        <end position="172"/>
    </location>
</feature>
<dbReference type="PANTHER" id="PTHR22683">
    <property type="entry name" value="SPORULATION PROTEIN RELATED"/>
    <property type="match status" value="1"/>
</dbReference>
<evidence type="ECO:0000259" key="6">
    <source>
        <dbReference type="PROSITE" id="PS50006"/>
    </source>
</evidence>
<dbReference type="Gene3D" id="2.60.200.20">
    <property type="match status" value="1"/>
</dbReference>
<dbReference type="SMART" id="SM00382">
    <property type="entry name" value="AAA"/>
    <property type="match status" value="3"/>
</dbReference>
<dbReference type="CDD" id="cd00060">
    <property type="entry name" value="FHA"/>
    <property type="match status" value="1"/>
</dbReference>
<sequence>MTAAPVRGWTVTVRPSAESGLQPADVTVDPRPGATVGDLAAALGEHLTGGRHGVLVAPLEEGRPWPARRPLTDCGLASGDVLDVVTVPAGWADQPARPSRRRGLLRVVAGPDAGTSHALTADAVTIGRDDDCTVTLSDPLVSRRHASVILGTQPVITDEGSAHGTLVDGAAITGPTALEWGRAVRLGDSAVVVDRAAGDVTGRSAAVLRPPRFGEPQAAGSLDVPAPPSPPRPQPLQWAMFAMPLVFGGAMLAQTRSTFSLAYICGYPVIMLAAWWQQRRRARKEHREALRLWRADVDELIAGLDRAGAAQRVRAQEDHPEFRTLVARTQLRSRSLWTRRPGDADFLACRTGTGPVAATLDATLRDGGDRAAAARARDDLALRRVLDGLAVPVSLATSPVVAVAGPPPRVDAAVRALVSRLAVDHSPADLTITAVLGRHRTHHETWLRWLPHAGRRPGGLAPVAIGAADGATLVDALAGEDRERGVTLCLVDEDAAVPRRLLEAAAASELVADGLLRFVWLGGAAGGVDTVPAATSTLLDLGASVPAPDARAAAARPDRPAPEPVAVLAHRDRGGVQLLTEVDEVGLDEVWRLARAMVECQDEVAVVPAATALPDVTRLPDLVPDLADPDDAAGIRQRWASRRGLRAQLGVGAGGVVSLDLREDGPHGLVAGTTGSGKSELLQTLICSLALNNPPERMTFLLVDYKGGAAFRECADLPHTVGYITDLSPALVQRALTSLGAEITARETLLERYGAKDLAALEAAHPEVAPPSLLICVDEFAALTAEVPDFVDGVVNIAQRGRSLGMHLLLATQRPAGVVTANVRANTDLRIALRVSSVDDSSDVIDSPEAARISRRTPGRAWIRRTGHGTAELVQTGWVGARAELPTGRAPVGVRAFTATGVEAAAPAGTLDPRTDLERLVGAVREAFRSSGAPLPAKPWLPALGTETVLECSERGTVTVGGAAAATRPGQVVIGVLDRPAAQAQGPALLDYAHAGNVLAFGASGSGKTELLRTVAVSAALTDAVAPSVYAIDFGGGALGTLATLPVVGAVIGEGEPERVMRLLRMLRAAVADRNRLLASHGAADVGALRATGLALPRIHVLIDNLPSLLETLEAGGAARRVHADMLAGILQDGRRVGVHVTATSPRRTGISSGLQSAFGQRLVLRMPTDDDYQMLGVPAGVLTQDAAPGRALLGRHELQVATIGGAGTPAQADQLGKLAALLDGDAPAVGVPPMPPRLPQQVMPRPQGDALPLAVDADFVAAVTLPLRRTPLLVAGRSGSGRTGLLLGLAQLARRSDEPPCEIVLVGPRANAVLAGDGELDRVLHDPADVLAWAATPPPAVGWRLVLVDDAHVWERDWEKNGPAREVAVALADVVGAAAVASHTAAVVVTDTDDARTRQHVAGPTQVARRARVGVLLQPDLPDGSVLGASVPTQTVEPLTGPGRGLFCETGRVRVVQVICAGMSGEGGG</sequence>
<evidence type="ECO:0000256" key="4">
    <source>
        <dbReference type="PROSITE-ProRule" id="PRU00289"/>
    </source>
</evidence>
<dbReference type="Pfam" id="PF01580">
    <property type="entry name" value="FtsK_SpoIIIE"/>
    <property type="match status" value="2"/>
</dbReference>
<feature type="domain" description="FtsK" evidence="7">
    <location>
        <begin position="654"/>
        <end position="842"/>
    </location>
</feature>
<dbReference type="OrthoDB" id="9807790at2"/>
<dbReference type="InterPro" id="IPR003593">
    <property type="entry name" value="AAA+_ATPase"/>
</dbReference>